<dbReference type="RefSeq" id="WP_038185108.1">
    <property type="nucleotide sequence ID" value="NZ_ASQA01000027.1"/>
</dbReference>
<gene>
    <name evidence="1" type="ORF">C176_11853</name>
</gene>
<dbReference type="AlphaFoldDB" id="W4EUT9"/>
<evidence type="ECO:0000313" key="2">
    <source>
        <dbReference type="Proteomes" id="UP000019062"/>
    </source>
</evidence>
<name>W4EUT9_9BACL</name>
<proteinExistence type="predicted"/>
<protein>
    <submittedName>
        <fullName evidence="1">Uncharacterized protein</fullName>
    </submittedName>
</protein>
<evidence type="ECO:0000313" key="1">
    <source>
        <dbReference type="EMBL" id="ETT84298.1"/>
    </source>
</evidence>
<accession>W4EUT9</accession>
<organism evidence="1 2">
    <name type="scientific">Viridibacillus arenosi FSL R5-213</name>
    <dbReference type="NCBI Taxonomy" id="1227360"/>
    <lineage>
        <taxon>Bacteria</taxon>
        <taxon>Bacillati</taxon>
        <taxon>Bacillota</taxon>
        <taxon>Bacilli</taxon>
        <taxon>Bacillales</taxon>
        <taxon>Caryophanaceae</taxon>
        <taxon>Viridibacillus</taxon>
    </lineage>
</organism>
<comment type="caution">
    <text evidence="1">The sequence shown here is derived from an EMBL/GenBank/DDBJ whole genome shotgun (WGS) entry which is preliminary data.</text>
</comment>
<dbReference type="Proteomes" id="UP000019062">
    <property type="component" value="Unassembled WGS sequence"/>
</dbReference>
<dbReference type="EMBL" id="ASQA01000027">
    <property type="protein sequence ID" value="ETT84298.1"/>
    <property type="molecule type" value="Genomic_DNA"/>
</dbReference>
<reference evidence="1 2" key="1">
    <citation type="journal article" date="2014" name="BMC Genomics">
        <title>Genomic comparison of sporeforming bacilli isolated from milk.</title>
        <authorList>
            <person name="Moreno Switt A.I."/>
            <person name="Andrus A.D."/>
            <person name="Ranieri M.L."/>
            <person name="Orsi R.H."/>
            <person name="Ivy R."/>
            <person name="den Bakker H.C."/>
            <person name="Martin N.H."/>
            <person name="Wiedmann M."/>
            <person name="Boor K.J."/>
        </authorList>
    </citation>
    <scope>NUCLEOTIDE SEQUENCE [LARGE SCALE GENOMIC DNA]</scope>
    <source>
        <strain evidence="1 2">FSL R5-213</strain>
    </source>
</reference>
<sequence length="69" mass="7929">MKKGYEFQTLVMAHSVDDVQVKYILNNKDATKSEQESIKSIFFEIVKKNNLDSNTFKLKVGDSDDGPDW</sequence>
<keyword evidence="2" id="KW-1185">Reference proteome</keyword>